<evidence type="ECO:0000313" key="4">
    <source>
        <dbReference type="EMBL" id="PXV62289.1"/>
    </source>
</evidence>
<sequence length="338" mass="39838">MFFPMFIILSVYLMSNKISIIVPVYNSEKYLRRCINSIISQTYSNLEIILINDGSEDKSGEICEEFSLLDNRVKVIHTENCGQASARNTGLKIATGDYIGFVDSDDWIDKDMYELLLKMIEKHDADIAECGFNVVYDDYIERLNKQSFIVSDKITSIRNFVKNSRLHSNIVIWNKLYSKKIISDLRFPIIPAYEDDYFTLRALYNSNKLVSTTNAKYNYYQTKAPSVIRGKFNKNRLSGLWVLNQNAKFLKNKVPQDIYEKAKQNYYGRLLYFYSMIFINNLDNCEDYKNKIEFEIKNNIKDILLSKNCLQLKLKAILFYLSEDLYLKIYKYYYKFLS</sequence>
<dbReference type="InterPro" id="IPR029044">
    <property type="entry name" value="Nucleotide-diphossugar_trans"/>
</dbReference>
<dbReference type="AlphaFoldDB" id="A0A318DXT8"/>
<proteinExistence type="predicted"/>
<dbReference type="Gene3D" id="3.90.550.10">
    <property type="entry name" value="Spore Coat Polysaccharide Biosynthesis Protein SpsA, Chain A"/>
    <property type="match status" value="1"/>
</dbReference>
<dbReference type="PANTHER" id="PTHR22916:SF51">
    <property type="entry name" value="GLYCOSYLTRANSFERASE EPSH-RELATED"/>
    <property type="match status" value="1"/>
</dbReference>
<dbReference type="PANTHER" id="PTHR22916">
    <property type="entry name" value="GLYCOSYLTRANSFERASE"/>
    <property type="match status" value="1"/>
</dbReference>
<feature type="domain" description="Glycosyltransferase 2-like" evidence="3">
    <location>
        <begin position="19"/>
        <end position="182"/>
    </location>
</feature>
<dbReference type="InterPro" id="IPR001173">
    <property type="entry name" value="Glyco_trans_2-like"/>
</dbReference>
<dbReference type="SUPFAM" id="SSF53448">
    <property type="entry name" value="Nucleotide-diphospho-sugar transferases"/>
    <property type="match status" value="1"/>
</dbReference>
<reference evidence="4 5" key="1">
    <citation type="submission" date="2018-04" db="EMBL/GenBank/DDBJ databases">
        <title>Subsurface microbial communities from deep shales in Ohio and West Virginia, USA.</title>
        <authorList>
            <person name="Wrighton K."/>
        </authorList>
    </citation>
    <scope>NUCLEOTIDE SEQUENCE [LARGE SCALE GENOMIC DNA]</scope>
    <source>
        <strain evidence="4 5">MSL28</strain>
    </source>
</reference>
<dbReference type="GO" id="GO:0016757">
    <property type="term" value="F:glycosyltransferase activity"/>
    <property type="evidence" value="ECO:0007669"/>
    <property type="project" value="UniProtKB-KW"/>
</dbReference>
<dbReference type="Proteomes" id="UP000247389">
    <property type="component" value="Unassembled WGS sequence"/>
</dbReference>
<evidence type="ECO:0000256" key="1">
    <source>
        <dbReference type="ARBA" id="ARBA00022676"/>
    </source>
</evidence>
<evidence type="ECO:0000313" key="5">
    <source>
        <dbReference type="Proteomes" id="UP000247389"/>
    </source>
</evidence>
<keyword evidence="1" id="KW-0328">Glycosyltransferase</keyword>
<gene>
    <name evidence="4" type="ORF">C8C78_1357</name>
</gene>
<protein>
    <submittedName>
        <fullName evidence="4">Glycosyltransferase involved in cell wall biosynthesis</fullName>
    </submittedName>
</protein>
<organism evidence="4 5">
    <name type="scientific">Halanaerobium congolense</name>
    <dbReference type="NCBI Taxonomy" id="54121"/>
    <lineage>
        <taxon>Bacteria</taxon>
        <taxon>Bacillati</taxon>
        <taxon>Bacillota</taxon>
        <taxon>Clostridia</taxon>
        <taxon>Halanaerobiales</taxon>
        <taxon>Halanaerobiaceae</taxon>
        <taxon>Halanaerobium</taxon>
    </lineage>
</organism>
<dbReference type="EMBL" id="QICM01000035">
    <property type="protein sequence ID" value="PXV62289.1"/>
    <property type="molecule type" value="Genomic_DNA"/>
</dbReference>
<accession>A0A318DXT8</accession>
<dbReference type="Pfam" id="PF00535">
    <property type="entry name" value="Glycos_transf_2"/>
    <property type="match status" value="1"/>
</dbReference>
<evidence type="ECO:0000256" key="2">
    <source>
        <dbReference type="ARBA" id="ARBA00022679"/>
    </source>
</evidence>
<keyword evidence="2 4" id="KW-0808">Transferase</keyword>
<evidence type="ECO:0000259" key="3">
    <source>
        <dbReference type="Pfam" id="PF00535"/>
    </source>
</evidence>
<dbReference type="CDD" id="cd00761">
    <property type="entry name" value="Glyco_tranf_GTA_type"/>
    <property type="match status" value="1"/>
</dbReference>
<name>A0A318DXT8_9FIRM</name>
<comment type="caution">
    <text evidence="4">The sequence shown here is derived from an EMBL/GenBank/DDBJ whole genome shotgun (WGS) entry which is preliminary data.</text>
</comment>